<evidence type="ECO:0000259" key="8">
    <source>
        <dbReference type="PROSITE" id="PS50893"/>
    </source>
</evidence>
<dbReference type="InterPro" id="IPR027417">
    <property type="entry name" value="P-loop_NTPase"/>
</dbReference>
<dbReference type="GO" id="GO:0005524">
    <property type="term" value="F:ATP binding"/>
    <property type="evidence" value="ECO:0007669"/>
    <property type="project" value="UniProtKB-KW"/>
</dbReference>
<dbReference type="SUPFAM" id="SSF90123">
    <property type="entry name" value="ABC transporter transmembrane region"/>
    <property type="match status" value="1"/>
</dbReference>
<dbReference type="PANTHER" id="PTHR24221:SF654">
    <property type="entry name" value="ATP-BINDING CASSETTE SUB-FAMILY B MEMBER 6"/>
    <property type="match status" value="1"/>
</dbReference>
<comment type="subcellular location">
    <subcellularLocation>
        <location evidence="1">Cell membrane</location>
        <topology evidence="1">Multi-pass membrane protein</topology>
    </subcellularLocation>
</comment>
<dbReference type="Gene3D" id="3.40.50.300">
    <property type="entry name" value="P-loop containing nucleotide triphosphate hydrolases"/>
    <property type="match status" value="1"/>
</dbReference>
<dbReference type="AlphaFoldDB" id="C7GC73"/>
<protein>
    <submittedName>
        <fullName evidence="10">ABC transporter, ATP-binding protein</fullName>
    </submittedName>
</protein>
<dbReference type="InterPro" id="IPR011527">
    <property type="entry name" value="ABC1_TM_dom"/>
</dbReference>
<dbReference type="SUPFAM" id="SSF52540">
    <property type="entry name" value="P-loop containing nucleoside triphosphate hydrolases"/>
    <property type="match status" value="1"/>
</dbReference>
<feature type="domain" description="ABC transporter" evidence="8">
    <location>
        <begin position="133"/>
        <end position="362"/>
    </location>
</feature>
<accession>C7GC73</accession>
<dbReference type="GO" id="GO:0016887">
    <property type="term" value="F:ATP hydrolysis activity"/>
    <property type="evidence" value="ECO:0007669"/>
    <property type="project" value="InterPro"/>
</dbReference>
<evidence type="ECO:0000256" key="6">
    <source>
        <dbReference type="ARBA" id="ARBA00023136"/>
    </source>
</evidence>
<dbReference type="PANTHER" id="PTHR24221">
    <property type="entry name" value="ATP-BINDING CASSETTE SUB-FAMILY B"/>
    <property type="match status" value="1"/>
</dbReference>
<evidence type="ECO:0000259" key="9">
    <source>
        <dbReference type="PROSITE" id="PS50929"/>
    </source>
</evidence>
<dbReference type="Gene3D" id="1.20.1560.10">
    <property type="entry name" value="ABC transporter type 1, transmembrane domain"/>
    <property type="match status" value="1"/>
</dbReference>
<comment type="caution">
    <text evidence="10">The sequence shown here is derived from an EMBL/GenBank/DDBJ whole genome shotgun (WGS) entry which is preliminary data.</text>
</comment>
<keyword evidence="2 7" id="KW-0812">Transmembrane</keyword>
<dbReference type="Pfam" id="PF00005">
    <property type="entry name" value="ABC_tran"/>
    <property type="match status" value="1"/>
</dbReference>
<keyword evidence="4 10" id="KW-0067">ATP-binding</keyword>
<keyword evidence="3" id="KW-0547">Nucleotide-binding</keyword>
<evidence type="ECO:0000256" key="4">
    <source>
        <dbReference type="ARBA" id="ARBA00022840"/>
    </source>
</evidence>
<organism evidence="10 11">
    <name type="scientific">Roseburia intestinalis L1-82</name>
    <dbReference type="NCBI Taxonomy" id="536231"/>
    <lineage>
        <taxon>Bacteria</taxon>
        <taxon>Bacillati</taxon>
        <taxon>Bacillota</taxon>
        <taxon>Clostridia</taxon>
        <taxon>Lachnospirales</taxon>
        <taxon>Lachnospiraceae</taxon>
        <taxon>Roseburia</taxon>
    </lineage>
</organism>
<dbReference type="GO" id="GO:0140359">
    <property type="term" value="F:ABC-type transporter activity"/>
    <property type="evidence" value="ECO:0007669"/>
    <property type="project" value="InterPro"/>
</dbReference>
<evidence type="ECO:0000313" key="10">
    <source>
        <dbReference type="EMBL" id="EEV00561.1"/>
    </source>
</evidence>
<evidence type="ECO:0000313" key="11">
    <source>
        <dbReference type="Proteomes" id="UP000004828"/>
    </source>
</evidence>
<evidence type="ECO:0000256" key="2">
    <source>
        <dbReference type="ARBA" id="ARBA00022692"/>
    </source>
</evidence>
<dbReference type="PROSITE" id="PS50929">
    <property type="entry name" value="ABC_TM1F"/>
    <property type="match status" value="1"/>
</dbReference>
<evidence type="ECO:0000256" key="1">
    <source>
        <dbReference type="ARBA" id="ARBA00004651"/>
    </source>
</evidence>
<dbReference type="HOGENOM" id="CLU_764016_0_0_9"/>
<evidence type="ECO:0000256" key="5">
    <source>
        <dbReference type="ARBA" id="ARBA00022989"/>
    </source>
</evidence>
<proteinExistence type="predicted"/>
<evidence type="ECO:0000256" key="3">
    <source>
        <dbReference type="ARBA" id="ARBA00022741"/>
    </source>
</evidence>
<dbReference type="InterPro" id="IPR036640">
    <property type="entry name" value="ABC1_TM_sf"/>
</dbReference>
<dbReference type="Proteomes" id="UP000004828">
    <property type="component" value="Unassembled WGS sequence"/>
</dbReference>
<dbReference type="InterPro" id="IPR039421">
    <property type="entry name" value="Type_1_exporter"/>
</dbReference>
<name>C7GC73_9FIRM</name>
<reference evidence="10 11" key="1">
    <citation type="submission" date="2009-08" db="EMBL/GenBank/DDBJ databases">
        <authorList>
            <person name="Weinstock G."/>
            <person name="Sodergren E."/>
            <person name="Clifton S."/>
            <person name="Fulton L."/>
            <person name="Fulton B."/>
            <person name="Courtney L."/>
            <person name="Fronick C."/>
            <person name="Harrison M."/>
            <person name="Strong C."/>
            <person name="Farmer C."/>
            <person name="Delahaunty K."/>
            <person name="Markovic C."/>
            <person name="Hall O."/>
            <person name="Minx P."/>
            <person name="Tomlinson C."/>
            <person name="Mitreva M."/>
            <person name="Nelson J."/>
            <person name="Hou S."/>
            <person name="Wollam A."/>
            <person name="Pepin K.H."/>
            <person name="Johnson M."/>
            <person name="Bhonagiri V."/>
            <person name="Nash W.E."/>
            <person name="Warren W."/>
            <person name="Chinwalla A."/>
            <person name="Mardis E.R."/>
            <person name="Wilson R.K."/>
        </authorList>
    </citation>
    <scope>NUCLEOTIDE SEQUENCE [LARGE SCALE GENOMIC DNA]</scope>
    <source>
        <strain evidence="10 11">L1-82</strain>
    </source>
</reference>
<feature type="domain" description="ABC transmembrane type-1" evidence="9">
    <location>
        <begin position="1"/>
        <end position="94"/>
    </location>
</feature>
<dbReference type="InterPro" id="IPR003439">
    <property type="entry name" value="ABC_transporter-like_ATP-bd"/>
</dbReference>
<sequence length="362" mass="40249">IKAFDLVRLYGERLRGLQKEYLGMKLEFQKMSMATSILLSIVGLAVSYSCYGFGIYRVWSGAISYGTMTMFLSLSGSLTGTLNQLVSLVPTAISLTTSAGRLMDILGMPKEDYSDAEHAEKFYEENRENGISLCISKMSYTYHNGTKVFMRADFEAHPHEIVALVGPSGEGKTTLLRIMLALLHIQSGDEDLVGAKTGEVLTITPAARRLFSYVPQGNTMFSGTIAENMRNVRPDATDEEIKEVLIVSCAWEFVQKLPDGIYSKVGERGVGFSEGQAQRLSIARALLRRAPILLLDEATSALDVATERRVLKNIMQTNEPRTCIVTTHRPTVLSVCRRVYGIREQRCVVLTAEEVQKMMDEF</sequence>
<keyword evidence="6 7" id="KW-0472">Membrane</keyword>
<evidence type="ECO:0000256" key="7">
    <source>
        <dbReference type="SAM" id="Phobius"/>
    </source>
</evidence>
<feature type="transmembrane region" description="Helical" evidence="7">
    <location>
        <begin position="34"/>
        <end position="56"/>
    </location>
</feature>
<dbReference type="RefSeq" id="WP_006857615.1">
    <property type="nucleotide sequence ID" value="NZ_GG692726.1"/>
</dbReference>
<dbReference type="PROSITE" id="PS50893">
    <property type="entry name" value="ABC_TRANSPORTER_2"/>
    <property type="match status" value="1"/>
</dbReference>
<feature type="non-terminal residue" evidence="10">
    <location>
        <position position="1"/>
    </location>
</feature>
<dbReference type="EMBL" id="ABYJ02000111">
    <property type="protein sequence ID" value="EEV00561.1"/>
    <property type="molecule type" value="Genomic_DNA"/>
</dbReference>
<dbReference type="InterPro" id="IPR003593">
    <property type="entry name" value="AAA+_ATPase"/>
</dbReference>
<keyword evidence="5 7" id="KW-1133">Transmembrane helix</keyword>
<dbReference type="GO" id="GO:0005886">
    <property type="term" value="C:plasma membrane"/>
    <property type="evidence" value="ECO:0007669"/>
    <property type="project" value="UniProtKB-SubCell"/>
</dbReference>
<gene>
    <name evidence="10" type="ORF">ROSINTL182_07508</name>
</gene>
<dbReference type="SMART" id="SM00382">
    <property type="entry name" value="AAA"/>
    <property type="match status" value="1"/>
</dbReference>